<dbReference type="PANTHER" id="PTHR42996">
    <property type="entry name" value="PHOSPHATE-BINDING PROTEIN PSTS"/>
    <property type="match status" value="1"/>
</dbReference>
<evidence type="ECO:0000256" key="4">
    <source>
        <dbReference type="ARBA" id="ARBA00022448"/>
    </source>
</evidence>
<dbReference type="CDD" id="cd13565">
    <property type="entry name" value="PBP2_PstS"/>
    <property type="match status" value="1"/>
</dbReference>
<dbReference type="GO" id="GO:0042301">
    <property type="term" value="F:phosphate ion binding"/>
    <property type="evidence" value="ECO:0007669"/>
    <property type="project" value="InterPro"/>
</dbReference>
<evidence type="ECO:0000259" key="7">
    <source>
        <dbReference type="Pfam" id="PF12849"/>
    </source>
</evidence>
<dbReference type="InterPro" id="IPR024370">
    <property type="entry name" value="PBP_domain"/>
</dbReference>
<dbReference type="InterPro" id="IPR005673">
    <property type="entry name" value="ABC_phos-bd_PstS"/>
</dbReference>
<keyword evidence="4 6" id="KW-0813">Transport</keyword>
<evidence type="ECO:0000256" key="1">
    <source>
        <dbReference type="ARBA" id="ARBA00002841"/>
    </source>
</evidence>
<comment type="similarity">
    <text evidence="2 6">Belongs to the PstS family.</text>
</comment>
<organism evidence="8 9">
    <name type="scientific">Bacteroides xylanisolvens</name>
    <dbReference type="NCBI Taxonomy" id="371601"/>
    <lineage>
        <taxon>Bacteria</taxon>
        <taxon>Pseudomonadati</taxon>
        <taxon>Bacteroidota</taxon>
        <taxon>Bacteroidia</taxon>
        <taxon>Bacteroidales</taxon>
        <taxon>Bacteroidaceae</taxon>
        <taxon>Bacteroides</taxon>
    </lineage>
</organism>
<feature type="domain" description="PBP" evidence="7">
    <location>
        <begin position="44"/>
        <end position="329"/>
    </location>
</feature>
<dbReference type="GO" id="GO:0035435">
    <property type="term" value="P:phosphate ion transmembrane transport"/>
    <property type="evidence" value="ECO:0007669"/>
    <property type="project" value="InterPro"/>
</dbReference>
<dbReference type="EMBL" id="WDCP01000063">
    <property type="protein sequence ID" value="KAB6337106.1"/>
    <property type="molecule type" value="Genomic_DNA"/>
</dbReference>
<accession>A0A6I0WG54</accession>
<proteinExistence type="inferred from homology"/>
<gene>
    <name evidence="8" type="primary">pstS</name>
    <name evidence="8" type="ORF">GAZ43_19885</name>
</gene>
<comment type="function">
    <text evidence="1">Part of the ABC transporter complex PstSACB involved in phosphate import.</text>
</comment>
<dbReference type="NCBIfam" id="TIGR00975">
    <property type="entry name" value="3a0107s03"/>
    <property type="match status" value="1"/>
</dbReference>
<name>A0A6I0WG54_9BACE</name>
<comment type="subunit">
    <text evidence="3">The complex is composed of two ATP-binding proteins (PstB), two transmembrane proteins (PstC and PstA) and a solute-binding protein (PstS).</text>
</comment>
<evidence type="ECO:0000256" key="6">
    <source>
        <dbReference type="PIRNR" id="PIRNR002756"/>
    </source>
</evidence>
<keyword evidence="5 6" id="KW-0592">Phosphate transport</keyword>
<dbReference type="Pfam" id="PF12849">
    <property type="entry name" value="PBP_like_2"/>
    <property type="match status" value="1"/>
</dbReference>
<evidence type="ECO:0000256" key="5">
    <source>
        <dbReference type="ARBA" id="ARBA00022592"/>
    </source>
</evidence>
<dbReference type="PANTHER" id="PTHR42996:SF1">
    <property type="entry name" value="PHOSPHATE-BINDING PROTEIN PSTS"/>
    <property type="match status" value="1"/>
</dbReference>
<evidence type="ECO:0000313" key="8">
    <source>
        <dbReference type="EMBL" id="KAB6337106.1"/>
    </source>
</evidence>
<evidence type="ECO:0000256" key="3">
    <source>
        <dbReference type="ARBA" id="ARBA00011529"/>
    </source>
</evidence>
<protein>
    <recommendedName>
        <fullName evidence="6">Phosphate-binding protein</fullName>
    </recommendedName>
</protein>
<dbReference type="Gene3D" id="3.40.190.10">
    <property type="entry name" value="Periplasmic binding protein-like II"/>
    <property type="match status" value="2"/>
</dbReference>
<dbReference type="RefSeq" id="WP_008647140.1">
    <property type="nucleotide sequence ID" value="NZ_JANUUS010000003.1"/>
</dbReference>
<dbReference type="GO" id="GO:0043190">
    <property type="term" value="C:ATP-binding cassette (ABC) transporter complex"/>
    <property type="evidence" value="ECO:0007669"/>
    <property type="project" value="InterPro"/>
</dbReference>
<dbReference type="SUPFAM" id="SSF53850">
    <property type="entry name" value="Periplasmic binding protein-like II"/>
    <property type="match status" value="1"/>
</dbReference>
<dbReference type="InterPro" id="IPR050962">
    <property type="entry name" value="Phosphate-bind_PstS"/>
</dbReference>
<sequence>MATIRNKKISRTGSVRLSFVAVLVIAAATLFTSGKPVEELSGNAAAGRKPVITAAGATLPLPFYNEAFKKYWEQNDIPVTYAGIGTEKGFKSLKNEQIDFAGVDVPPTKAELDSLPAKTVLVPTCMGAITIAYNLQGVDNLRLTGELIADIYLGKIVKWNDARIATVNPGMQLPDKEIYPVFRLDGSGTTYIFSDYLTKTSADWKAAMGTGKLLAFPRGVAAAGNQGVAGLVGKIPGGIGYVATEYAASFGTQSARVKNAAGNFVQPSQQSIITAASTGDATGMITNSEVANAYPISCFTWVVLYQEQNYGGRTRKEAEETVKLLEWLVGPQAQAITTRVQYSPLPQKAVEYAKQVLGQITYGGKKLK</sequence>
<dbReference type="AlphaFoldDB" id="A0A6I0WG54"/>
<dbReference type="Proteomes" id="UP000438288">
    <property type="component" value="Unassembled WGS sequence"/>
</dbReference>
<reference evidence="8 9" key="1">
    <citation type="journal article" date="2019" name="Nat. Med.">
        <title>A library of human gut bacterial isolates paired with longitudinal multiomics data enables mechanistic microbiome research.</title>
        <authorList>
            <person name="Poyet M."/>
            <person name="Groussin M."/>
            <person name="Gibbons S.M."/>
            <person name="Avila-Pacheco J."/>
            <person name="Jiang X."/>
            <person name="Kearney S.M."/>
            <person name="Perrotta A.R."/>
            <person name="Berdy B."/>
            <person name="Zhao S."/>
            <person name="Lieberman T.D."/>
            <person name="Swanson P.K."/>
            <person name="Smith M."/>
            <person name="Roesemann S."/>
            <person name="Alexander J.E."/>
            <person name="Rich S.A."/>
            <person name="Livny J."/>
            <person name="Vlamakis H."/>
            <person name="Clish C."/>
            <person name="Bullock K."/>
            <person name="Deik A."/>
            <person name="Scott J."/>
            <person name="Pierce K.A."/>
            <person name="Xavier R.J."/>
            <person name="Alm E.J."/>
        </authorList>
    </citation>
    <scope>NUCLEOTIDE SEQUENCE [LARGE SCALE GENOMIC DNA]</scope>
    <source>
        <strain evidence="8 9">BIOML-A16</strain>
    </source>
</reference>
<comment type="caution">
    <text evidence="8">The sequence shown here is derived from an EMBL/GenBank/DDBJ whole genome shotgun (WGS) entry which is preliminary data.</text>
</comment>
<dbReference type="PIRSF" id="PIRSF002756">
    <property type="entry name" value="PstS"/>
    <property type="match status" value="1"/>
</dbReference>
<evidence type="ECO:0000313" key="9">
    <source>
        <dbReference type="Proteomes" id="UP000438288"/>
    </source>
</evidence>
<evidence type="ECO:0000256" key="2">
    <source>
        <dbReference type="ARBA" id="ARBA00008725"/>
    </source>
</evidence>